<evidence type="ECO:0000313" key="1">
    <source>
        <dbReference type="EMBL" id="KAB2952933.1"/>
    </source>
</evidence>
<dbReference type="RefSeq" id="WP_151619592.1">
    <property type="nucleotide sequence ID" value="NZ_WBXO01000004.1"/>
</dbReference>
<organism evidence="1 2">
    <name type="scientific">Heliorestis acidaminivorans</name>
    <dbReference type="NCBI Taxonomy" id="553427"/>
    <lineage>
        <taxon>Bacteria</taxon>
        <taxon>Bacillati</taxon>
        <taxon>Bacillota</taxon>
        <taxon>Clostridia</taxon>
        <taxon>Eubacteriales</taxon>
        <taxon>Heliobacteriaceae</taxon>
        <taxon>Heliorestis</taxon>
    </lineage>
</organism>
<dbReference type="InterPro" id="IPR038763">
    <property type="entry name" value="DHH_sf"/>
</dbReference>
<protein>
    <submittedName>
        <fullName evidence="1">Exopolyphosphatase</fullName>
    </submittedName>
</protein>
<dbReference type="EMBL" id="WBXO01000004">
    <property type="protein sequence ID" value="KAB2952933.1"/>
    <property type="molecule type" value="Genomic_DNA"/>
</dbReference>
<reference evidence="1 2" key="1">
    <citation type="submission" date="2019-10" db="EMBL/GenBank/DDBJ databases">
        <title>Whole-genome sequence of the extremophile Heliorestis acidaminivorans DSM 24790.</title>
        <authorList>
            <person name="Kyndt J.A."/>
            <person name="Meyer T.E."/>
        </authorList>
    </citation>
    <scope>NUCLEOTIDE SEQUENCE [LARGE SCALE GENOMIC DNA]</scope>
    <source>
        <strain evidence="1 2">DSM 24790</strain>
    </source>
</reference>
<gene>
    <name evidence="1" type="ORF">F9B85_06585</name>
</gene>
<sequence length="301" mass="33709">MRLLTRSDFDGLACAVLLKQAGIITSRKFVHPKDMQDGIIEVNENDVIANVPYVPGCGLWFDHHVSEAYRGSLDYEFEGASEPEKSCARVIYNYYGGAEKFPNLGEFVAAVDKADSADFTIDEILNPTGWTLLSFIMDPRTGLGRFKDYRISNYQLMDDLIEYCQTMTIDEIMAVPDIQERIVRYNEQVELFKQMLLDSSTTYNNVLITDTRNVEVIFAGNRFIPYALFPKQNVSIWITPGKLGNTVFAVGYSIINKSCNHDIGKLMLEHGGGGHHKVGTCQVPNEIAEETLEKIKAALAG</sequence>
<accession>A0A6I0EUG4</accession>
<dbReference type="AlphaFoldDB" id="A0A6I0EUG4"/>
<comment type="caution">
    <text evidence="1">The sequence shown here is derived from an EMBL/GenBank/DDBJ whole genome shotgun (WGS) entry which is preliminary data.</text>
</comment>
<dbReference type="Proteomes" id="UP000468766">
    <property type="component" value="Unassembled WGS sequence"/>
</dbReference>
<dbReference type="PIRSF" id="PIRSF028235">
    <property type="entry name" value="UCP028235"/>
    <property type="match status" value="1"/>
</dbReference>
<proteinExistence type="predicted"/>
<keyword evidence="2" id="KW-1185">Reference proteome</keyword>
<dbReference type="InterPro" id="IPR016877">
    <property type="entry name" value="UCP028235"/>
</dbReference>
<dbReference type="SUPFAM" id="SSF64182">
    <property type="entry name" value="DHH phosphoesterases"/>
    <property type="match status" value="1"/>
</dbReference>
<evidence type="ECO:0000313" key="2">
    <source>
        <dbReference type="Proteomes" id="UP000468766"/>
    </source>
</evidence>
<name>A0A6I0EUG4_9FIRM</name>
<dbReference type="OrthoDB" id="105221at2"/>